<organism evidence="2 3">
    <name type="scientific">Nocardia jinanensis</name>
    <dbReference type="NCBI Taxonomy" id="382504"/>
    <lineage>
        <taxon>Bacteria</taxon>
        <taxon>Bacillati</taxon>
        <taxon>Actinomycetota</taxon>
        <taxon>Actinomycetes</taxon>
        <taxon>Mycobacteriales</taxon>
        <taxon>Nocardiaceae</taxon>
        <taxon>Nocardia</taxon>
    </lineage>
</organism>
<sequence length="206" mass="22423">MVPNTDDRREPGPIASAGGLIRRVAGPDRTVSRVPGDHPPTVRTAVSADIDHIVAVRHQVAEEGRWIGAEVPFDTAEAARRTRTAIEDAEYGVFVAEMDNAIVGTATVDFTSRGVTSFGMMLLGSYRGRGIGTLLLDRVIGWSRAHGAHKVSLQVWPHNEPALALYTRAGFEIEGILRAHYRRRNGELWDAVMMGLPLSRPAGAHE</sequence>
<proteinExistence type="predicted"/>
<keyword evidence="3" id="KW-1185">Reference proteome</keyword>
<gene>
    <name evidence="2" type="ORF">GCM10011588_12980</name>
</gene>
<evidence type="ECO:0000259" key="1">
    <source>
        <dbReference type="PROSITE" id="PS51186"/>
    </source>
</evidence>
<accession>A0A917RB26</accession>
<dbReference type="Gene3D" id="3.40.630.30">
    <property type="match status" value="1"/>
</dbReference>
<dbReference type="EMBL" id="BMMH01000002">
    <property type="protein sequence ID" value="GGK99738.1"/>
    <property type="molecule type" value="Genomic_DNA"/>
</dbReference>
<dbReference type="Pfam" id="PF00583">
    <property type="entry name" value="Acetyltransf_1"/>
    <property type="match status" value="1"/>
</dbReference>
<protein>
    <submittedName>
        <fullName evidence="2">Acetyltransferase</fullName>
    </submittedName>
</protein>
<feature type="domain" description="N-acetyltransferase" evidence="1">
    <location>
        <begin position="40"/>
        <end position="199"/>
    </location>
</feature>
<dbReference type="PROSITE" id="PS51186">
    <property type="entry name" value="GNAT"/>
    <property type="match status" value="1"/>
</dbReference>
<evidence type="ECO:0000313" key="2">
    <source>
        <dbReference type="EMBL" id="GGK99738.1"/>
    </source>
</evidence>
<dbReference type="SUPFAM" id="SSF55729">
    <property type="entry name" value="Acyl-CoA N-acyltransferases (Nat)"/>
    <property type="match status" value="1"/>
</dbReference>
<reference evidence="2" key="1">
    <citation type="journal article" date="2014" name="Int. J. Syst. Evol. Microbiol.">
        <title>Complete genome sequence of Corynebacterium casei LMG S-19264T (=DSM 44701T), isolated from a smear-ripened cheese.</title>
        <authorList>
            <consortium name="US DOE Joint Genome Institute (JGI-PGF)"/>
            <person name="Walter F."/>
            <person name="Albersmeier A."/>
            <person name="Kalinowski J."/>
            <person name="Ruckert C."/>
        </authorList>
    </citation>
    <scope>NUCLEOTIDE SEQUENCE</scope>
    <source>
        <strain evidence="2">CGMCC 4.3508</strain>
    </source>
</reference>
<dbReference type="InterPro" id="IPR000182">
    <property type="entry name" value="GNAT_dom"/>
</dbReference>
<name>A0A917RB26_9NOCA</name>
<dbReference type="Proteomes" id="UP000638263">
    <property type="component" value="Unassembled WGS sequence"/>
</dbReference>
<dbReference type="AlphaFoldDB" id="A0A917RB26"/>
<comment type="caution">
    <text evidence="2">The sequence shown here is derived from an EMBL/GenBank/DDBJ whole genome shotgun (WGS) entry which is preliminary data.</text>
</comment>
<dbReference type="GO" id="GO:0016747">
    <property type="term" value="F:acyltransferase activity, transferring groups other than amino-acyl groups"/>
    <property type="evidence" value="ECO:0007669"/>
    <property type="project" value="InterPro"/>
</dbReference>
<dbReference type="InterPro" id="IPR016181">
    <property type="entry name" value="Acyl_CoA_acyltransferase"/>
</dbReference>
<dbReference type="CDD" id="cd04301">
    <property type="entry name" value="NAT_SF"/>
    <property type="match status" value="1"/>
</dbReference>
<dbReference type="PANTHER" id="PTHR43072">
    <property type="entry name" value="N-ACETYLTRANSFERASE"/>
    <property type="match status" value="1"/>
</dbReference>
<evidence type="ECO:0000313" key="3">
    <source>
        <dbReference type="Proteomes" id="UP000638263"/>
    </source>
</evidence>
<reference evidence="2" key="2">
    <citation type="submission" date="2020-09" db="EMBL/GenBank/DDBJ databases">
        <authorList>
            <person name="Sun Q."/>
            <person name="Zhou Y."/>
        </authorList>
    </citation>
    <scope>NUCLEOTIDE SEQUENCE</scope>
    <source>
        <strain evidence="2">CGMCC 4.3508</strain>
    </source>
</reference>